<dbReference type="AlphaFoldDB" id="A0A1G7QUC6"/>
<gene>
    <name evidence="1" type="ORF">SAMN05660324_1624</name>
</gene>
<dbReference type="RefSeq" id="WP_091061164.1">
    <property type="nucleotide sequence ID" value="NZ_FNCF01000002.1"/>
</dbReference>
<name>A0A1G7QUC6_9ACTN</name>
<dbReference type="OrthoDB" id="5192715at2"/>
<evidence type="ECO:0000313" key="1">
    <source>
        <dbReference type="EMBL" id="SDG02122.1"/>
    </source>
</evidence>
<dbReference type="Proteomes" id="UP000198863">
    <property type="component" value="Unassembled WGS sequence"/>
</dbReference>
<evidence type="ECO:0000313" key="2">
    <source>
        <dbReference type="Proteomes" id="UP000198863"/>
    </source>
</evidence>
<dbReference type="EMBL" id="FNCF01000002">
    <property type="protein sequence ID" value="SDG02122.1"/>
    <property type="molecule type" value="Genomic_DNA"/>
</dbReference>
<protein>
    <submittedName>
        <fullName evidence="1">Uncharacterized protein</fullName>
    </submittedName>
</protein>
<sequence length="99" mass="10469">MADETELRSRTRALTGVVGATALVYPLLVCAVQVALAQFLTDDPGAAVGWGVAGTALCVAVVAVIRWSTGRRVRSPWLLAGLVPPVLFEAWLLWPLLTG</sequence>
<proteinExistence type="predicted"/>
<accession>A0A1G7QUC6</accession>
<organism evidence="1 2">
    <name type="scientific">Klenkia brasiliensis</name>
    <dbReference type="NCBI Taxonomy" id="333142"/>
    <lineage>
        <taxon>Bacteria</taxon>
        <taxon>Bacillati</taxon>
        <taxon>Actinomycetota</taxon>
        <taxon>Actinomycetes</taxon>
        <taxon>Geodermatophilales</taxon>
        <taxon>Geodermatophilaceae</taxon>
        <taxon>Klenkia</taxon>
    </lineage>
</organism>
<keyword evidence="2" id="KW-1185">Reference proteome</keyword>
<reference evidence="2" key="1">
    <citation type="submission" date="2016-10" db="EMBL/GenBank/DDBJ databases">
        <authorList>
            <person name="Varghese N."/>
            <person name="Submissions S."/>
        </authorList>
    </citation>
    <scope>NUCLEOTIDE SEQUENCE [LARGE SCALE GENOMIC DNA]</scope>
    <source>
        <strain evidence="2">DSM 44526</strain>
    </source>
</reference>